<dbReference type="Proteomes" id="UP000285744">
    <property type="component" value="Unassembled WGS sequence"/>
</dbReference>
<comment type="caution">
    <text evidence="2">The sequence shown here is derived from an EMBL/GenBank/DDBJ whole genome shotgun (WGS) entry which is preliminary data.</text>
</comment>
<proteinExistence type="predicted"/>
<feature type="region of interest" description="Disordered" evidence="1">
    <location>
        <begin position="96"/>
        <end position="115"/>
    </location>
</feature>
<evidence type="ECO:0000313" key="2">
    <source>
        <dbReference type="EMBL" id="RKF27530.1"/>
    </source>
</evidence>
<evidence type="ECO:0000256" key="1">
    <source>
        <dbReference type="SAM" id="MobiDB-lite"/>
    </source>
</evidence>
<dbReference type="AlphaFoldDB" id="A0A420F3M3"/>
<sequence>MASLDFLGSDAELRAGAERAMREAEAGPGPDGYTGRDRTGTITVHAGAPEGTVDSVTVRQDWRARLGAGGFPDALFEAYTAVVRATLEAAALRALREEHEPRPAPQEPDAPDSREADEHLWLRRTWETLHRIDADLARLSQTASPEAEGRIVSPNGSLTLHLRGGTIAAVTGDAGLLARSDAGQLQYEALTVLRTYELAHHPRKAQA</sequence>
<accession>A0A420F3M3</accession>
<dbReference type="OrthoDB" id="3390157at2"/>
<feature type="compositionally biased region" description="Basic and acidic residues" evidence="1">
    <location>
        <begin position="16"/>
        <end position="25"/>
    </location>
</feature>
<feature type="region of interest" description="Disordered" evidence="1">
    <location>
        <begin position="16"/>
        <end position="48"/>
    </location>
</feature>
<dbReference type="RefSeq" id="WP_120328295.1">
    <property type="nucleotide sequence ID" value="NZ_JBFANR010000001.1"/>
</dbReference>
<evidence type="ECO:0000313" key="3">
    <source>
        <dbReference type="Proteomes" id="UP000285744"/>
    </source>
</evidence>
<protein>
    <submittedName>
        <fullName evidence="2">Uncharacterized protein</fullName>
    </submittedName>
</protein>
<organism evidence="2 3">
    <name type="scientific">Micromonospora globbae</name>
    <dbReference type="NCBI Taxonomy" id="1894969"/>
    <lineage>
        <taxon>Bacteria</taxon>
        <taxon>Bacillati</taxon>
        <taxon>Actinomycetota</taxon>
        <taxon>Actinomycetes</taxon>
        <taxon>Micromonosporales</taxon>
        <taxon>Micromonosporaceae</taxon>
        <taxon>Micromonospora</taxon>
    </lineage>
</organism>
<gene>
    <name evidence="2" type="ORF">D7I43_10830</name>
</gene>
<reference evidence="2 3" key="1">
    <citation type="journal article" date="2018" name="Int. J. Syst. Evol. Microbiol.">
        <title>Micromonospora globbae sp. nov., an endophytic actinomycete isolated from roots of Globba winitii C. H. Wright.</title>
        <authorList>
            <person name="Kuncharoen N."/>
            <person name="Pittayakhajonwut P."/>
            <person name="Tanasupawat S."/>
        </authorList>
    </citation>
    <scope>NUCLEOTIDE SEQUENCE [LARGE SCALE GENOMIC DNA]</scope>
    <source>
        <strain evidence="2 3">WPS1-2</strain>
    </source>
</reference>
<dbReference type="EMBL" id="RAQQ01000006">
    <property type="protein sequence ID" value="RKF27530.1"/>
    <property type="molecule type" value="Genomic_DNA"/>
</dbReference>
<name>A0A420F3M3_9ACTN</name>